<dbReference type="InterPro" id="IPR023476">
    <property type="entry name" value="Pep_tRNA_hydro_II_dom_sf"/>
</dbReference>
<keyword evidence="2 6" id="KW-0378">Hydrolase</keyword>
<dbReference type="AlphaFoldDB" id="A0A9P4YVV1"/>
<dbReference type="SUPFAM" id="SSF102462">
    <property type="entry name" value="Peptidyl-tRNA hydrolase II"/>
    <property type="match status" value="1"/>
</dbReference>
<protein>
    <recommendedName>
        <fullName evidence="1">peptidyl-tRNA hydrolase</fullName>
        <ecNumber evidence="1">3.1.1.29</ecNumber>
    </recommendedName>
</protein>
<dbReference type="GO" id="GO:0005829">
    <property type="term" value="C:cytosol"/>
    <property type="evidence" value="ECO:0007669"/>
    <property type="project" value="TreeGrafter"/>
</dbReference>
<evidence type="ECO:0000256" key="1">
    <source>
        <dbReference type="ARBA" id="ARBA00013260"/>
    </source>
</evidence>
<keyword evidence="5" id="KW-0472">Membrane</keyword>
<gene>
    <name evidence="6" type="ORF">GMORB2_7557</name>
</gene>
<accession>A0A9P4YVV1</accession>
<keyword evidence="7" id="KW-1185">Reference proteome</keyword>
<comment type="similarity">
    <text evidence="3">Belongs to the PTH2 family.</text>
</comment>
<evidence type="ECO:0000256" key="4">
    <source>
        <dbReference type="ARBA" id="ARBA00048707"/>
    </source>
</evidence>
<evidence type="ECO:0000256" key="2">
    <source>
        <dbReference type="ARBA" id="ARBA00022801"/>
    </source>
</evidence>
<dbReference type="InterPro" id="IPR002833">
    <property type="entry name" value="PTH2"/>
</dbReference>
<dbReference type="Gene3D" id="3.40.1490.10">
    <property type="entry name" value="Bit1"/>
    <property type="match status" value="1"/>
</dbReference>
<dbReference type="PANTHER" id="PTHR12649">
    <property type="entry name" value="PEPTIDYL-TRNA HYDROLASE 2"/>
    <property type="match status" value="1"/>
</dbReference>
<dbReference type="EMBL" id="JAANYQ010000010">
    <property type="protein sequence ID" value="KAF4121964.1"/>
    <property type="molecule type" value="Genomic_DNA"/>
</dbReference>
<feature type="transmembrane region" description="Helical" evidence="5">
    <location>
        <begin position="6"/>
        <end position="32"/>
    </location>
</feature>
<dbReference type="PANTHER" id="PTHR12649:SF11">
    <property type="entry name" value="PEPTIDYL-TRNA HYDROLASE 2, MITOCHONDRIAL"/>
    <property type="match status" value="1"/>
</dbReference>
<reference evidence="6" key="1">
    <citation type="submission" date="2020-03" db="EMBL/GenBank/DDBJ databases">
        <title>Site-based positive gene gene selection in Geosmithia morbida across the United States reveals a broad range of putative effectors and factors for local host and environmental adapation.</title>
        <authorList>
            <person name="Onufrak A."/>
            <person name="Murdoch R.W."/>
            <person name="Gazis R."/>
            <person name="Huff M."/>
            <person name="Staton M."/>
            <person name="Klingeman W."/>
            <person name="Hadziabdic D."/>
        </authorList>
    </citation>
    <scope>NUCLEOTIDE SEQUENCE</scope>
    <source>
        <strain evidence="6">1262</strain>
    </source>
</reference>
<dbReference type="GeneID" id="55973780"/>
<keyword evidence="5" id="KW-0812">Transmembrane</keyword>
<evidence type="ECO:0000256" key="5">
    <source>
        <dbReference type="SAM" id="Phobius"/>
    </source>
</evidence>
<comment type="caution">
    <text evidence="6">The sequence shown here is derived from an EMBL/GenBank/DDBJ whole genome shotgun (WGS) entry which is preliminary data.</text>
</comment>
<dbReference type="Proteomes" id="UP000749293">
    <property type="component" value="Unassembled WGS sequence"/>
</dbReference>
<dbReference type="GO" id="GO:0004045">
    <property type="term" value="F:peptidyl-tRNA hydrolase activity"/>
    <property type="evidence" value="ECO:0007669"/>
    <property type="project" value="UniProtKB-EC"/>
</dbReference>
<dbReference type="Pfam" id="PF01981">
    <property type="entry name" value="PTH2"/>
    <property type="match status" value="1"/>
</dbReference>
<keyword evidence="5" id="KW-1133">Transmembrane helix</keyword>
<dbReference type="EC" id="3.1.1.29" evidence="1"/>
<evidence type="ECO:0000313" key="7">
    <source>
        <dbReference type="Proteomes" id="UP000749293"/>
    </source>
</evidence>
<sequence>MECDQSGMIVTTSLATFVGGFIFGIWTTRGYLISPSLREERRRNLHDPIESEESDRAILSRWEKQGQAKIAVQIKSEDELLELRRLARNAGLTAEFIQDAGRTQIEAGSMTVLGIGPAPKSAVDKITGHLKLLPQIVLPLLPHFLVLVLLLLPDLVDAETLFVDDVLLPLLPQVLLERSVLPARPVADVLRHVRGGGVEVALGLALPVGAQVEVADEVGVEGDHVGLELVEQALDLGLLALLGRLEGVGLEGVKVGLAGAGDDDGGEALVVPDAQDVLVGAPPDALHATALAAPRHGLCTFSCTGLFLSNRPFQTVVCVPHPTAVSPRSEMATECAGCRVK</sequence>
<proteinExistence type="inferred from homology"/>
<dbReference type="OrthoDB" id="1733656at2759"/>
<name>A0A9P4YVV1_9HYPO</name>
<dbReference type="RefSeq" id="XP_035320616.1">
    <property type="nucleotide sequence ID" value="XM_035469522.1"/>
</dbReference>
<comment type="catalytic activity">
    <reaction evidence="4">
        <text>an N-acyl-L-alpha-aminoacyl-tRNA + H2O = an N-acyl-L-amino acid + a tRNA + H(+)</text>
        <dbReference type="Rhea" id="RHEA:54448"/>
        <dbReference type="Rhea" id="RHEA-COMP:10123"/>
        <dbReference type="Rhea" id="RHEA-COMP:13883"/>
        <dbReference type="ChEBI" id="CHEBI:15377"/>
        <dbReference type="ChEBI" id="CHEBI:15378"/>
        <dbReference type="ChEBI" id="CHEBI:59874"/>
        <dbReference type="ChEBI" id="CHEBI:78442"/>
        <dbReference type="ChEBI" id="CHEBI:138191"/>
        <dbReference type="EC" id="3.1.1.29"/>
    </reaction>
</comment>
<dbReference type="NCBIfam" id="TIGR00283">
    <property type="entry name" value="arch_pth2"/>
    <property type="match status" value="1"/>
</dbReference>
<organism evidence="6 7">
    <name type="scientific">Geosmithia morbida</name>
    <dbReference type="NCBI Taxonomy" id="1094350"/>
    <lineage>
        <taxon>Eukaryota</taxon>
        <taxon>Fungi</taxon>
        <taxon>Dikarya</taxon>
        <taxon>Ascomycota</taxon>
        <taxon>Pezizomycotina</taxon>
        <taxon>Sordariomycetes</taxon>
        <taxon>Hypocreomycetidae</taxon>
        <taxon>Hypocreales</taxon>
        <taxon>Bionectriaceae</taxon>
        <taxon>Geosmithia</taxon>
    </lineage>
</organism>
<evidence type="ECO:0000313" key="6">
    <source>
        <dbReference type="EMBL" id="KAF4121964.1"/>
    </source>
</evidence>
<dbReference type="FunFam" id="3.40.1490.10:FF:000002">
    <property type="entry name" value="Peptidyl-tRNA hydrolase 2, mitochondrial"/>
    <property type="match status" value="1"/>
</dbReference>
<evidence type="ECO:0000256" key="3">
    <source>
        <dbReference type="ARBA" id="ARBA00038050"/>
    </source>
</evidence>